<gene>
    <name evidence="8" type="ORF">BCR35DRAFT_329989</name>
</gene>
<feature type="compositionally biased region" description="Gly residues" evidence="6">
    <location>
        <begin position="134"/>
        <end position="144"/>
    </location>
</feature>
<dbReference type="GO" id="GO:0043565">
    <property type="term" value="F:sequence-specific DNA binding"/>
    <property type="evidence" value="ECO:0007669"/>
    <property type="project" value="InterPro"/>
</dbReference>
<evidence type="ECO:0000256" key="3">
    <source>
        <dbReference type="ARBA" id="ARBA00023125"/>
    </source>
</evidence>
<dbReference type="GO" id="GO:0005634">
    <property type="term" value="C:nucleus"/>
    <property type="evidence" value="ECO:0007669"/>
    <property type="project" value="UniProtKB-SubCell"/>
</dbReference>
<feature type="region of interest" description="Disordered" evidence="6">
    <location>
        <begin position="430"/>
        <end position="457"/>
    </location>
</feature>
<dbReference type="InterPro" id="IPR000232">
    <property type="entry name" value="HSF_DNA-bd"/>
</dbReference>
<comment type="subcellular location">
    <subcellularLocation>
        <location evidence="1">Nucleus</location>
    </subcellularLocation>
</comment>
<dbReference type="AlphaFoldDB" id="A0A1Y2G0K8"/>
<evidence type="ECO:0000313" key="8">
    <source>
        <dbReference type="EMBL" id="ORY88444.1"/>
    </source>
</evidence>
<sequence>MTSLDRSPSPSPSSHGVGDQEGQEQQSDVTPQREHPPIIRPVPVTPYSIYNQPQPPQQQPPWSAFVPQTSAQRSQLDSATVESPPSTYTPYQAAPQHSYSTHVPPGNPAPVARVPYYHPSPYSPWNGVPSSFVGQGGRVQGSGGSTSSSSGIFVPPSHLHLSPCGYAYPPYAPPLGGAPPPRFPPHPASVANPNTIPSVSGQGRGFSSLEEESARRDEEQGRSVQRKRLNPSTEGEGEEVDELESDGGTQRAAVAGWGAQVQASLSGGDSSAGGKEAEETKVKKPKVTRGVQPVNPYTIPPLADVKPFITKLRYILINPDEFGDVVCWDTTGTRVMIKMEDSRLAEDVLPRVFSHSKPASFARQFSVYGFTVYRLSKDDTSALPTPSISAALPASAPRDATEWRTYHRTNDKLFTRDKVNLMENLKALVPKETRKASAGGEKGGAAKRKTSGAAGGN</sequence>
<dbReference type="EMBL" id="MCGR01000010">
    <property type="protein sequence ID" value="ORY88444.1"/>
    <property type="molecule type" value="Genomic_DNA"/>
</dbReference>
<feature type="compositionally biased region" description="Basic and acidic residues" evidence="6">
    <location>
        <begin position="212"/>
        <end position="221"/>
    </location>
</feature>
<feature type="compositionally biased region" description="Pro residues" evidence="6">
    <location>
        <begin position="170"/>
        <end position="187"/>
    </location>
</feature>
<dbReference type="Proteomes" id="UP000193467">
    <property type="component" value="Unassembled WGS sequence"/>
</dbReference>
<dbReference type="OrthoDB" id="2527712at2759"/>
<dbReference type="Gene3D" id="1.10.10.10">
    <property type="entry name" value="Winged helix-like DNA-binding domain superfamily/Winged helix DNA-binding domain"/>
    <property type="match status" value="1"/>
</dbReference>
<feature type="region of interest" description="Disordered" evidence="6">
    <location>
        <begin position="261"/>
        <end position="286"/>
    </location>
</feature>
<dbReference type="InterPro" id="IPR036388">
    <property type="entry name" value="WH-like_DNA-bd_sf"/>
</dbReference>
<keyword evidence="3" id="KW-0238">DNA-binding</keyword>
<dbReference type="GO" id="GO:0003700">
    <property type="term" value="F:DNA-binding transcription factor activity"/>
    <property type="evidence" value="ECO:0007669"/>
    <property type="project" value="InterPro"/>
</dbReference>
<dbReference type="InParanoid" id="A0A1Y2G0K8"/>
<dbReference type="STRING" id="106004.A0A1Y2G0K8"/>
<organism evidence="8 9">
    <name type="scientific">Leucosporidium creatinivorum</name>
    <dbReference type="NCBI Taxonomy" id="106004"/>
    <lineage>
        <taxon>Eukaryota</taxon>
        <taxon>Fungi</taxon>
        <taxon>Dikarya</taxon>
        <taxon>Basidiomycota</taxon>
        <taxon>Pucciniomycotina</taxon>
        <taxon>Microbotryomycetes</taxon>
        <taxon>Leucosporidiales</taxon>
        <taxon>Leucosporidium</taxon>
    </lineage>
</organism>
<dbReference type="Pfam" id="PF00447">
    <property type="entry name" value="HSF_DNA-bind"/>
    <property type="match status" value="1"/>
</dbReference>
<dbReference type="SUPFAM" id="SSF46785">
    <property type="entry name" value="Winged helix' DNA-binding domain"/>
    <property type="match status" value="1"/>
</dbReference>
<feature type="compositionally biased region" description="Polar residues" evidence="6">
    <location>
        <begin position="66"/>
        <end position="101"/>
    </location>
</feature>
<feature type="region of interest" description="Disordered" evidence="6">
    <location>
        <begin position="1"/>
        <end position="248"/>
    </location>
</feature>
<comment type="similarity">
    <text evidence="2 5">Belongs to the HSF family.</text>
</comment>
<feature type="compositionally biased region" description="Acidic residues" evidence="6">
    <location>
        <begin position="235"/>
        <end position="245"/>
    </location>
</feature>
<evidence type="ECO:0000256" key="6">
    <source>
        <dbReference type="SAM" id="MobiDB-lite"/>
    </source>
</evidence>
<name>A0A1Y2G0K8_9BASI</name>
<evidence type="ECO:0000256" key="2">
    <source>
        <dbReference type="ARBA" id="ARBA00006403"/>
    </source>
</evidence>
<evidence type="ECO:0000256" key="1">
    <source>
        <dbReference type="ARBA" id="ARBA00004123"/>
    </source>
</evidence>
<evidence type="ECO:0000259" key="7">
    <source>
        <dbReference type="SMART" id="SM00415"/>
    </source>
</evidence>
<dbReference type="PANTHER" id="PTHR10015">
    <property type="entry name" value="HEAT SHOCK TRANSCRIPTION FACTOR"/>
    <property type="match status" value="1"/>
</dbReference>
<reference evidence="8 9" key="1">
    <citation type="submission" date="2016-07" db="EMBL/GenBank/DDBJ databases">
        <title>Pervasive Adenine N6-methylation of Active Genes in Fungi.</title>
        <authorList>
            <consortium name="DOE Joint Genome Institute"/>
            <person name="Mondo S.J."/>
            <person name="Dannebaum R.O."/>
            <person name="Kuo R.C."/>
            <person name="Labutti K."/>
            <person name="Haridas S."/>
            <person name="Kuo A."/>
            <person name="Salamov A."/>
            <person name="Ahrendt S.R."/>
            <person name="Lipzen A."/>
            <person name="Sullivan W."/>
            <person name="Andreopoulos W.B."/>
            <person name="Clum A."/>
            <person name="Lindquist E."/>
            <person name="Daum C."/>
            <person name="Ramamoorthy G.K."/>
            <person name="Gryganskyi A."/>
            <person name="Culley D."/>
            <person name="Magnuson J.K."/>
            <person name="James T.Y."/>
            <person name="O'Malley M.A."/>
            <person name="Stajich J.E."/>
            <person name="Spatafora J.W."/>
            <person name="Visel A."/>
            <person name="Grigoriev I.V."/>
        </authorList>
    </citation>
    <scope>NUCLEOTIDE SEQUENCE [LARGE SCALE GENOMIC DNA]</scope>
    <source>
        <strain evidence="8 9">62-1032</strain>
    </source>
</reference>
<feature type="domain" description="HSF-type DNA-binding" evidence="7">
    <location>
        <begin position="304"/>
        <end position="428"/>
    </location>
</feature>
<accession>A0A1Y2G0K8</accession>
<dbReference type="InterPro" id="IPR036390">
    <property type="entry name" value="WH_DNA-bd_sf"/>
</dbReference>
<evidence type="ECO:0000256" key="4">
    <source>
        <dbReference type="ARBA" id="ARBA00023242"/>
    </source>
</evidence>
<keyword evidence="9" id="KW-1185">Reference proteome</keyword>
<evidence type="ECO:0000313" key="9">
    <source>
        <dbReference type="Proteomes" id="UP000193467"/>
    </source>
</evidence>
<comment type="caution">
    <text evidence="8">The sequence shown here is derived from an EMBL/GenBank/DDBJ whole genome shotgun (WGS) entry which is preliminary data.</text>
</comment>
<protein>
    <recommendedName>
        <fullName evidence="7">HSF-type DNA-binding domain-containing protein</fullName>
    </recommendedName>
</protein>
<feature type="compositionally biased region" description="Polar residues" evidence="6">
    <location>
        <begin position="191"/>
        <end position="201"/>
    </location>
</feature>
<dbReference type="SMART" id="SM00415">
    <property type="entry name" value="HSF"/>
    <property type="match status" value="1"/>
</dbReference>
<evidence type="ECO:0000256" key="5">
    <source>
        <dbReference type="RuleBase" id="RU004020"/>
    </source>
</evidence>
<feature type="compositionally biased region" description="Low complexity" evidence="6">
    <location>
        <begin position="261"/>
        <end position="274"/>
    </location>
</feature>
<proteinExistence type="inferred from homology"/>
<dbReference type="PANTHER" id="PTHR10015:SF427">
    <property type="entry name" value="HEAT SHOCK FACTOR PROTEIN"/>
    <property type="match status" value="1"/>
</dbReference>
<keyword evidence="4" id="KW-0539">Nucleus</keyword>